<accession>A0A849VUD4</accession>
<sequence length="148" mass="16630">MTALSGARARFSFYPRQRTTFSAVKKWGAGPTVVVLKQSQFWTYGLLANHLWSFAGGRNRTDISTSFVQPFIDYTTKDAWTFELGSKSNYDWQSSEWSIPINLDVSKLVKIGDQPVSIGSGVRYWAASPKDGPEGWGARFVVTFLFTK</sequence>
<dbReference type="Proteomes" id="UP000550508">
    <property type="component" value="Unassembled WGS sequence"/>
</dbReference>
<name>A0A849VUD4_9HYPH</name>
<keyword evidence="2" id="KW-1185">Reference proteome</keyword>
<proteinExistence type="predicted"/>
<evidence type="ECO:0008006" key="3">
    <source>
        <dbReference type="Google" id="ProtNLM"/>
    </source>
</evidence>
<dbReference type="AlphaFoldDB" id="A0A849VUD4"/>
<comment type="caution">
    <text evidence="1">The sequence shown here is derived from an EMBL/GenBank/DDBJ whole genome shotgun (WGS) entry which is preliminary data.</text>
</comment>
<evidence type="ECO:0000313" key="2">
    <source>
        <dbReference type="Proteomes" id="UP000550508"/>
    </source>
</evidence>
<organism evidence="1 2">
    <name type="scientific">Phyllobacterium pellucidum</name>
    <dbReference type="NCBI Taxonomy" id="2740464"/>
    <lineage>
        <taxon>Bacteria</taxon>
        <taxon>Pseudomonadati</taxon>
        <taxon>Pseudomonadota</taxon>
        <taxon>Alphaproteobacteria</taxon>
        <taxon>Hyphomicrobiales</taxon>
        <taxon>Phyllobacteriaceae</taxon>
        <taxon>Phyllobacterium</taxon>
    </lineage>
</organism>
<evidence type="ECO:0000313" key="1">
    <source>
        <dbReference type="EMBL" id="NTS32249.1"/>
    </source>
</evidence>
<reference evidence="1 2" key="1">
    <citation type="submission" date="2020-05" db="EMBL/GenBank/DDBJ databases">
        <authorList>
            <person name="Kim M.K."/>
        </authorList>
    </citation>
    <scope>NUCLEOTIDE SEQUENCE [LARGE SCALE GENOMIC DNA]</scope>
    <source>
        <strain evidence="1 2">BT25</strain>
    </source>
</reference>
<protein>
    <recommendedName>
        <fullName evidence="3">Transporter</fullName>
    </recommendedName>
</protein>
<gene>
    <name evidence="1" type="ORF">HQ945_13380</name>
</gene>
<dbReference type="EMBL" id="JABUMX010000003">
    <property type="protein sequence ID" value="NTS32249.1"/>
    <property type="molecule type" value="Genomic_DNA"/>
</dbReference>